<evidence type="ECO:0000313" key="2">
    <source>
        <dbReference type="Proteomes" id="UP001058403"/>
    </source>
</evidence>
<dbReference type="Pfam" id="PF09669">
    <property type="entry name" value="Phage_pRha"/>
    <property type="match status" value="1"/>
</dbReference>
<reference evidence="1" key="1">
    <citation type="submission" date="2022-08" db="EMBL/GenBank/DDBJ databases">
        <title>Genome Sequencing of Bacteroides fragilis Group Isolates with Nanopore Technology.</title>
        <authorList>
            <person name="Tisza M.J."/>
            <person name="Smith D."/>
            <person name="Dekker J.P."/>
        </authorList>
    </citation>
    <scope>NUCLEOTIDE SEQUENCE</scope>
    <source>
        <strain evidence="1">BFG-49</strain>
    </source>
</reference>
<evidence type="ECO:0000313" key="1">
    <source>
        <dbReference type="EMBL" id="UVO89147.1"/>
    </source>
</evidence>
<dbReference type="Proteomes" id="UP001058403">
    <property type="component" value="Chromosome"/>
</dbReference>
<protein>
    <submittedName>
        <fullName evidence="1">Rha family transcriptional regulator</fullName>
    </submittedName>
</protein>
<proteinExistence type="predicted"/>
<dbReference type="AlphaFoldDB" id="A0A9X9NF18"/>
<dbReference type="InterPro" id="IPR014054">
    <property type="entry name" value="Phage_regulatory_Rha"/>
</dbReference>
<organism evidence="1 2">
    <name type="scientific">Bacteroides fragilis</name>
    <dbReference type="NCBI Taxonomy" id="817"/>
    <lineage>
        <taxon>Bacteria</taxon>
        <taxon>Pseudomonadati</taxon>
        <taxon>Bacteroidota</taxon>
        <taxon>Bacteroidia</taxon>
        <taxon>Bacteroidales</taxon>
        <taxon>Bacteroidaceae</taxon>
        <taxon>Bacteroides</taxon>
    </lineage>
</organism>
<accession>A0A9X9NF18</accession>
<dbReference type="NCBIfam" id="TIGR02681">
    <property type="entry name" value="phage_pRha"/>
    <property type="match status" value="1"/>
</dbReference>
<name>A0A9X9NF18_BACFG</name>
<gene>
    <name evidence="1" type="ORF">NXW39_17605</name>
</gene>
<sequence>MENFNQLIPIDEGKGKKRTMTSLQIAEITGKTHSNVMRDIRNILEQLEEKHKFNFELMFKITKLGNNAERKDPYYLLTKKDCLLLASGYDANLRAKIINRWEELEENKRELSRKREKSLLSKI</sequence>
<dbReference type="EMBL" id="CP103070">
    <property type="protein sequence ID" value="UVO89147.1"/>
    <property type="molecule type" value="Genomic_DNA"/>
</dbReference>